<dbReference type="RefSeq" id="WP_317728747.1">
    <property type="nucleotide sequence ID" value="NZ_JAWLLC010000033.1"/>
</dbReference>
<organism evidence="1 2">
    <name type="scientific">Mycobacterium intracellulare</name>
    <dbReference type="NCBI Taxonomy" id="1767"/>
    <lineage>
        <taxon>Bacteria</taxon>
        <taxon>Bacillati</taxon>
        <taxon>Actinomycetota</taxon>
        <taxon>Actinomycetes</taxon>
        <taxon>Mycobacteriales</taxon>
        <taxon>Mycobacteriaceae</taxon>
        <taxon>Mycobacterium</taxon>
        <taxon>Mycobacterium avium complex (MAC)</taxon>
    </lineage>
</organism>
<comment type="caution">
    <text evidence="1">The sequence shown here is derived from an EMBL/GenBank/DDBJ whole genome shotgun (WGS) entry which is preliminary data.</text>
</comment>
<evidence type="ECO:0000313" key="1">
    <source>
        <dbReference type="EMBL" id="MDV7014204.1"/>
    </source>
</evidence>
<protein>
    <submittedName>
        <fullName evidence="1">Helix-turn-helix domain-containing protein</fullName>
    </submittedName>
</protein>
<dbReference type="EMBL" id="JAWLLD010000021">
    <property type="protein sequence ID" value="MDV7014204.1"/>
    <property type="molecule type" value="Genomic_DNA"/>
</dbReference>
<proteinExistence type="predicted"/>
<accession>A0AAE4UEK6</accession>
<sequence>MTVELRRAARTLRTARQRLDTAMAAAARAAVTAAAEGVPETTISEELGVTRMTVRRWLGK</sequence>
<dbReference type="Pfam" id="PF13384">
    <property type="entry name" value="HTH_23"/>
    <property type="match status" value="1"/>
</dbReference>
<evidence type="ECO:0000313" key="2">
    <source>
        <dbReference type="Proteomes" id="UP001187143"/>
    </source>
</evidence>
<gene>
    <name evidence="1" type="ORF">R4F53_18105</name>
</gene>
<name>A0AAE4UEK6_MYCIT</name>
<reference evidence="1" key="1">
    <citation type="submission" date="2023-10" db="EMBL/GenBank/DDBJ databases">
        <title>Characterization and genome sequence of Mycobacterium intracellulare ABSURDO, a novel pathogenic isolate with three colony morphotypes that vary in growth and acid-fastness.</title>
        <authorList>
            <person name="Jude B.A."/>
            <person name="Robinson R.T."/>
        </authorList>
    </citation>
    <scope>NUCLEOTIDE SEQUENCE</scope>
    <source>
        <strain evidence="1">ABSURDO Component B</strain>
    </source>
</reference>
<dbReference type="Proteomes" id="UP001187143">
    <property type="component" value="Unassembled WGS sequence"/>
</dbReference>
<dbReference type="AlphaFoldDB" id="A0AAE4UEK6"/>